<evidence type="ECO:0000259" key="8">
    <source>
        <dbReference type="PROSITE" id="PS51462"/>
    </source>
</evidence>
<name>A0AAV7SXM0_PLEWA</name>
<evidence type="ECO:0000256" key="5">
    <source>
        <dbReference type="ARBA" id="ARBA00022842"/>
    </source>
</evidence>
<evidence type="ECO:0000256" key="2">
    <source>
        <dbReference type="ARBA" id="ARBA00001946"/>
    </source>
</evidence>
<dbReference type="PROSITE" id="PS51462">
    <property type="entry name" value="NUDIX"/>
    <property type="match status" value="1"/>
</dbReference>
<protein>
    <recommendedName>
        <fullName evidence="8">Nudix hydrolase domain-containing protein</fullName>
    </recommendedName>
</protein>
<dbReference type="AlphaFoldDB" id="A0AAV7SXM0"/>
<evidence type="ECO:0000256" key="6">
    <source>
        <dbReference type="ARBA" id="ARBA00023211"/>
    </source>
</evidence>
<feature type="region of interest" description="Disordered" evidence="7">
    <location>
        <begin position="23"/>
        <end position="44"/>
    </location>
</feature>
<feature type="domain" description="Nudix hydrolase" evidence="8">
    <location>
        <begin position="69"/>
        <end position="205"/>
    </location>
</feature>
<accession>A0AAV7SXM0</accession>
<evidence type="ECO:0000256" key="1">
    <source>
        <dbReference type="ARBA" id="ARBA00001936"/>
    </source>
</evidence>
<evidence type="ECO:0000313" key="10">
    <source>
        <dbReference type="Proteomes" id="UP001066276"/>
    </source>
</evidence>
<evidence type="ECO:0000256" key="3">
    <source>
        <dbReference type="ARBA" id="ARBA00022723"/>
    </source>
</evidence>
<evidence type="ECO:0000313" key="9">
    <source>
        <dbReference type="EMBL" id="KAJ1168690.1"/>
    </source>
</evidence>
<sequence>MLPALCRAHQRLKPALPRWCASAASSPVTTERTEGTRHGDPTWSCLSPENERRCRGVLEAPTNRYRASKATAAVLVPLCTVAGEPAFLYTLRSTELRGKHKGDVSFPGGKCDPSDRDLVHTALREAHEELGVQVKEATVWGVMKPFTALGGMVVVPVVANIGPLESLSLTPNSNEVEDVFTLSIPQLCSERNQGYTHFRMQGRYAYTVPVFFGGTHKVWGLTAVLTDLALKLLVPNAYRSRLSGPQKP</sequence>
<dbReference type="SUPFAM" id="SSF55811">
    <property type="entry name" value="Nudix"/>
    <property type="match status" value="1"/>
</dbReference>
<keyword evidence="10" id="KW-1185">Reference proteome</keyword>
<dbReference type="InterPro" id="IPR045121">
    <property type="entry name" value="CoAse"/>
</dbReference>
<evidence type="ECO:0000256" key="7">
    <source>
        <dbReference type="SAM" id="MobiDB-lite"/>
    </source>
</evidence>
<keyword evidence="5" id="KW-0460">Magnesium</keyword>
<gene>
    <name evidence="9" type="ORF">NDU88_000607</name>
</gene>
<dbReference type="PANTHER" id="PTHR12992">
    <property type="entry name" value="NUDIX HYDROLASE"/>
    <property type="match status" value="1"/>
</dbReference>
<keyword evidence="3" id="KW-0479">Metal-binding</keyword>
<feature type="compositionally biased region" description="Basic and acidic residues" evidence="7">
    <location>
        <begin position="31"/>
        <end position="40"/>
    </location>
</feature>
<dbReference type="PANTHER" id="PTHR12992:SF11">
    <property type="entry name" value="MITOCHONDRIAL COENZYME A DIPHOSPHATASE NUDT8"/>
    <property type="match status" value="1"/>
</dbReference>
<comment type="caution">
    <text evidence="9">The sequence shown here is derived from an EMBL/GenBank/DDBJ whole genome shotgun (WGS) entry which is preliminary data.</text>
</comment>
<proteinExistence type="predicted"/>
<keyword evidence="6" id="KW-0464">Manganese</keyword>
<keyword evidence="4" id="KW-0378">Hydrolase</keyword>
<dbReference type="InterPro" id="IPR015797">
    <property type="entry name" value="NUDIX_hydrolase-like_dom_sf"/>
</dbReference>
<comment type="cofactor">
    <cofactor evidence="2">
        <name>Mg(2+)</name>
        <dbReference type="ChEBI" id="CHEBI:18420"/>
    </cofactor>
</comment>
<dbReference type="Pfam" id="PF00293">
    <property type="entry name" value="NUDIX"/>
    <property type="match status" value="1"/>
</dbReference>
<dbReference type="GO" id="GO:0046872">
    <property type="term" value="F:metal ion binding"/>
    <property type="evidence" value="ECO:0007669"/>
    <property type="project" value="UniProtKB-KW"/>
</dbReference>
<comment type="cofactor">
    <cofactor evidence="1">
        <name>Mn(2+)</name>
        <dbReference type="ChEBI" id="CHEBI:29035"/>
    </cofactor>
</comment>
<reference evidence="9" key="1">
    <citation type="journal article" date="2022" name="bioRxiv">
        <title>Sequencing and chromosome-scale assembly of the giantPleurodeles waltlgenome.</title>
        <authorList>
            <person name="Brown T."/>
            <person name="Elewa A."/>
            <person name="Iarovenko S."/>
            <person name="Subramanian E."/>
            <person name="Araus A.J."/>
            <person name="Petzold A."/>
            <person name="Susuki M."/>
            <person name="Suzuki K.-i.T."/>
            <person name="Hayashi T."/>
            <person name="Toyoda A."/>
            <person name="Oliveira C."/>
            <person name="Osipova E."/>
            <person name="Leigh N.D."/>
            <person name="Simon A."/>
            <person name="Yun M.H."/>
        </authorList>
    </citation>
    <scope>NUCLEOTIDE SEQUENCE</scope>
    <source>
        <strain evidence="9">20211129_DDA</strain>
        <tissue evidence="9">Liver</tissue>
    </source>
</reference>
<dbReference type="InterPro" id="IPR000086">
    <property type="entry name" value="NUDIX_hydrolase_dom"/>
</dbReference>
<dbReference type="CDD" id="cd03426">
    <property type="entry name" value="NUDIX_CoAse_Nudt7"/>
    <property type="match status" value="1"/>
</dbReference>
<dbReference type="GO" id="GO:0010945">
    <property type="term" value="F:coenzyme A diphosphatase activity"/>
    <property type="evidence" value="ECO:0007669"/>
    <property type="project" value="InterPro"/>
</dbReference>
<evidence type="ECO:0000256" key="4">
    <source>
        <dbReference type="ARBA" id="ARBA00022801"/>
    </source>
</evidence>
<dbReference type="EMBL" id="JANPWB010000007">
    <property type="protein sequence ID" value="KAJ1168690.1"/>
    <property type="molecule type" value="Genomic_DNA"/>
</dbReference>
<organism evidence="9 10">
    <name type="scientific">Pleurodeles waltl</name>
    <name type="common">Iberian ribbed newt</name>
    <dbReference type="NCBI Taxonomy" id="8319"/>
    <lineage>
        <taxon>Eukaryota</taxon>
        <taxon>Metazoa</taxon>
        <taxon>Chordata</taxon>
        <taxon>Craniata</taxon>
        <taxon>Vertebrata</taxon>
        <taxon>Euteleostomi</taxon>
        <taxon>Amphibia</taxon>
        <taxon>Batrachia</taxon>
        <taxon>Caudata</taxon>
        <taxon>Salamandroidea</taxon>
        <taxon>Salamandridae</taxon>
        <taxon>Pleurodelinae</taxon>
        <taxon>Pleurodeles</taxon>
    </lineage>
</organism>
<dbReference type="Proteomes" id="UP001066276">
    <property type="component" value="Chromosome 4_1"/>
</dbReference>
<dbReference type="Gene3D" id="3.90.79.10">
    <property type="entry name" value="Nucleoside Triphosphate Pyrophosphohydrolase"/>
    <property type="match status" value="1"/>
</dbReference>